<proteinExistence type="predicted"/>
<dbReference type="InterPro" id="IPR007111">
    <property type="entry name" value="NACHT_NTPase"/>
</dbReference>
<evidence type="ECO:0000256" key="2">
    <source>
        <dbReference type="ARBA" id="ARBA00022737"/>
    </source>
</evidence>
<dbReference type="PROSITE" id="PS00678">
    <property type="entry name" value="WD_REPEATS_1"/>
    <property type="match status" value="11"/>
</dbReference>
<dbReference type="PROSITE" id="PS50294">
    <property type="entry name" value="WD_REPEATS_REGION"/>
    <property type="match status" value="14"/>
</dbReference>
<dbReference type="InterPro" id="IPR043519">
    <property type="entry name" value="NT_sf"/>
</dbReference>
<feature type="coiled-coil region" evidence="4">
    <location>
        <begin position="170"/>
        <end position="197"/>
    </location>
</feature>
<dbReference type="Proteomes" id="UP000023152">
    <property type="component" value="Unassembled WGS sequence"/>
</dbReference>
<organism evidence="6 7">
    <name type="scientific">Reticulomyxa filosa</name>
    <dbReference type="NCBI Taxonomy" id="46433"/>
    <lineage>
        <taxon>Eukaryota</taxon>
        <taxon>Sar</taxon>
        <taxon>Rhizaria</taxon>
        <taxon>Retaria</taxon>
        <taxon>Foraminifera</taxon>
        <taxon>Monothalamids</taxon>
        <taxon>Reticulomyxidae</taxon>
        <taxon>Reticulomyxa</taxon>
    </lineage>
</organism>
<dbReference type="CDD" id="cd00200">
    <property type="entry name" value="WD40"/>
    <property type="match status" value="2"/>
</dbReference>
<sequence>MEIFLHSFKREKKICSTTCTFFFQILISIENGIRFEVVSAFALCFFQKKPTTKTQRVASGKQPAIKRRQQKTLKIKRDIQQNKKYICNCRERNVCIFDFKKKVVIEKLIPLQENGGLSGGMQSRTEQKKYAKEIKVLMRLCGDIIEESEVQKQLEESNGNVSLVLEKILSELLNQNVKQEKEIIEEVEILRKEEESEKVGEIKPGINLQGYCDNEKCLASKGRLLVWINVGFTEIAFVADKVRFECPDCRNKTVTSIVKAMFYNSDHLICASGDSKPVEANNYQCTYTIASGLSYELKAKKIRQLATSIEDLRDRSERAMNSNEITNLVIELQKYDITVVKPPSLKGNDRLLEKIQADYNGDFNQMFDIGRFTILCDNPNKLQAAVAVIKKADQFNLIVSEDKDFFNKPSKTHHRYHNIKVYVEMQATLKHFSTLEGYTVIENPKLSHQFYEYIRAWKPNNSSKEEELKQAGDETLMRINDIICEWIEIKEIKKISNRMSENEIHSQNDISLKLSHFVYDQLCNFNPTQIKGQAIYVILFEYFKKYIMGEMNPASCADVISILKESRKQELEEDTAMLQALETYIPLQANNYQYVDNDDNKEKISYDCHQHVIDLLLEKKEEKEEKKNEQQKQQVIILQGKSGSGKSLFCRHLEETLWESYVNGSSIFVPIYISLPKYYNELNEKQIISQALQMKQINKEIIDIICENISFIFILDGFDEIFNKYNNNNNNSNNENYFYNRFNLSKWNAKIIVSCRNNVLSDEDIKQILISSNNVITTTSMIYLWPFSKEQMNGYIDKFVKMNNKNKINDNSGWTIQQYEDTLQNYPNLNKMMEEPFLLRMILTVLPSLMKRHSIGTKISKAQVYEAFNEQWIDIHVKDISNKLAELRMQTNFKKTKATFQQYCQSLAFEMFIRGSQVATENGEINYDNDKMLGNLDPITEIEIKHDDEKLGVTMKHFWEKYFNSSNETMNISRRNEHDKHQSNNENMETKRNGISFIESAQDIWKKYFNGDSVAKYVLRRVSDNKYQFLHKSCQEYYASQKIIVDILSWKPNAIANMNDQQFQQQFETHAHNLSINYKLLNEEMGIIQFIADRIHDNQHMYINLKSRLFRLIQSSKNNSKVSIAAANAATILNAARVSMSYQNWDKINISHAILDHAFLEGTSFKEAILDKVNFFTACLNYTDFTNASIKQINFGEYGYLKGHSGPVTCVQFSPDGSKIVSCSWDKTIQLWDVSSGKQLQCLEGHSDSIFSVQFSPDGTKIVSSSFDKTIRLWDASSGKHLRTLEGHSNSIVSVQFSPSGDRIASGSWDKTIRLWDVSSGKQLQCLEGHLYYVTCVQFSPDGTKVVSGSYDKTVRLWDISSGEQIQCLEGHSGSVNSVHFSPDGTTIVSGSFDNVIQLWDASSGKQLQTLKGNTGAVTSVQFSSDGIRIISGSSDNIIRLWDVSSGKQLQSLEGHTGSVNSVQFSADGSKIMSCSDDKTIRLWDASSGKQLHYVEGHTLSVNSVQFSFDGTKVISCSSDNTIQIWDAASGKQLQILEGHSNSVTSAQFSRNGTKIVSGSWDKTIRTWDTLSGKQLQSLKGHSGSVYSVQLSPDGTKIVSSSFDKTIRLWNESSGKQIHSLKGHSNSVTSAQFSPDGTKIISCSWDKTVRLWDVASRKQLQTLKGHSGSVNSVQFSPDGATIISGSFDKTIRIWDVSSGKQLQCLEGHLASVNSVHFSSDGSKIVSGSYDKTIRLWDASSGKQLQCLEGHSAPVNFVRFSPDSSRIISGSLDNTIRLWGPSSAFITNISGSSTLTNLPIGDEQSIPISQDGTSVLWRCIWQGGVRNTGLSLKNSIWKGTRGLTSLQMSVVEQYGGTF</sequence>
<evidence type="ECO:0000256" key="3">
    <source>
        <dbReference type="PROSITE-ProRule" id="PRU00221"/>
    </source>
</evidence>
<feature type="repeat" description="WD" evidence="3">
    <location>
        <begin position="1495"/>
        <end position="1536"/>
    </location>
</feature>
<dbReference type="Gene3D" id="3.40.50.300">
    <property type="entry name" value="P-loop containing nucleotide triphosphate hydrolases"/>
    <property type="match status" value="1"/>
</dbReference>
<dbReference type="SUPFAM" id="SSF141571">
    <property type="entry name" value="Pentapeptide repeat-like"/>
    <property type="match status" value="1"/>
</dbReference>
<keyword evidence="4" id="KW-0175">Coiled coil</keyword>
<dbReference type="InterPro" id="IPR019775">
    <property type="entry name" value="WD40_repeat_CS"/>
</dbReference>
<feature type="repeat" description="WD" evidence="3">
    <location>
        <begin position="1621"/>
        <end position="1662"/>
    </location>
</feature>
<dbReference type="GO" id="GO:0035097">
    <property type="term" value="C:histone methyltransferase complex"/>
    <property type="evidence" value="ECO:0007669"/>
    <property type="project" value="UniProtKB-ARBA"/>
</dbReference>
<keyword evidence="2" id="KW-0677">Repeat</keyword>
<protein>
    <submittedName>
        <fullName evidence="6">G-protein beta WD-40 repeats containing protein</fullName>
    </submittedName>
</protein>
<dbReference type="Pfam" id="PF05729">
    <property type="entry name" value="NACHT"/>
    <property type="match status" value="1"/>
</dbReference>
<dbReference type="SUPFAM" id="SSF52540">
    <property type="entry name" value="P-loop containing nucleoside triphosphate hydrolases"/>
    <property type="match status" value="1"/>
</dbReference>
<dbReference type="InterPro" id="IPR036322">
    <property type="entry name" value="WD40_repeat_dom_sf"/>
</dbReference>
<comment type="caution">
    <text evidence="6">The sequence shown here is derived from an EMBL/GenBank/DDBJ whole genome shotgun (WGS) entry which is preliminary data.</text>
</comment>
<gene>
    <name evidence="6" type="ORF">RFI_22818</name>
</gene>
<dbReference type="Pfam" id="PF00400">
    <property type="entry name" value="WD40"/>
    <property type="match status" value="14"/>
</dbReference>
<keyword evidence="1 3" id="KW-0853">WD repeat</keyword>
<dbReference type="FunFam" id="2.130.10.10:FF:000228">
    <property type="entry name" value="COMPASS-like H3K4 histone methylase component WDR5A"/>
    <property type="match status" value="1"/>
</dbReference>
<dbReference type="Gene3D" id="2.160.20.80">
    <property type="entry name" value="E3 ubiquitin-protein ligase SopA"/>
    <property type="match status" value="1"/>
</dbReference>
<evidence type="ECO:0000256" key="1">
    <source>
        <dbReference type="ARBA" id="ARBA00022574"/>
    </source>
</evidence>
<keyword evidence="7" id="KW-1185">Reference proteome</keyword>
<feature type="repeat" description="WD" evidence="3">
    <location>
        <begin position="1285"/>
        <end position="1326"/>
    </location>
</feature>
<feature type="repeat" description="WD" evidence="3">
    <location>
        <begin position="1579"/>
        <end position="1620"/>
    </location>
</feature>
<feature type="repeat" description="WD" evidence="3">
    <location>
        <begin position="1705"/>
        <end position="1746"/>
    </location>
</feature>
<feature type="repeat" description="WD" evidence="3">
    <location>
        <begin position="1201"/>
        <end position="1242"/>
    </location>
</feature>
<dbReference type="SMART" id="SM00320">
    <property type="entry name" value="WD40"/>
    <property type="match status" value="14"/>
</dbReference>
<accession>X6ML19</accession>
<dbReference type="Gene3D" id="2.130.10.10">
    <property type="entry name" value="YVTN repeat-like/Quinoprotein amine dehydrogenase"/>
    <property type="match status" value="7"/>
</dbReference>
<evidence type="ECO:0000313" key="7">
    <source>
        <dbReference type="Proteomes" id="UP000023152"/>
    </source>
</evidence>
<feature type="domain" description="NACHT" evidence="5">
    <location>
        <begin position="635"/>
        <end position="800"/>
    </location>
</feature>
<feature type="repeat" description="WD" evidence="3">
    <location>
        <begin position="1327"/>
        <end position="1368"/>
    </location>
</feature>
<dbReference type="SUPFAM" id="SSF50978">
    <property type="entry name" value="WD40 repeat-like"/>
    <property type="match status" value="2"/>
</dbReference>
<dbReference type="InterPro" id="IPR020472">
    <property type="entry name" value="WD40_PAC1"/>
</dbReference>
<evidence type="ECO:0000313" key="6">
    <source>
        <dbReference type="EMBL" id="ETO14549.1"/>
    </source>
</evidence>
<dbReference type="PROSITE" id="PS50082">
    <property type="entry name" value="WD_REPEATS_2"/>
    <property type="match status" value="14"/>
</dbReference>
<feature type="repeat" description="WD" evidence="3">
    <location>
        <begin position="1747"/>
        <end position="1778"/>
    </location>
</feature>
<feature type="repeat" description="WD" evidence="3">
    <location>
        <begin position="1369"/>
        <end position="1410"/>
    </location>
</feature>
<dbReference type="InterPro" id="IPR015943">
    <property type="entry name" value="WD40/YVTN_repeat-like_dom_sf"/>
</dbReference>
<name>X6ML19_RETFI</name>
<feature type="repeat" description="WD" evidence="3">
    <location>
        <begin position="1411"/>
        <end position="1452"/>
    </location>
</feature>
<dbReference type="PANTHER" id="PTHR19879">
    <property type="entry name" value="TRANSCRIPTION INITIATION FACTOR TFIID"/>
    <property type="match status" value="1"/>
</dbReference>
<feature type="repeat" description="WD" evidence="3">
    <location>
        <begin position="1663"/>
        <end position="1704"/>
    </location>
</feature>
<evidence type="ECO:0000259" key="5">
    <source>
        <dbReference type="Pfam" id="PF05729"/>
    </source>
</evidence>
<feature type="repeat" description="WD" evidence="3">
    <location>
        <begin position="1537"/>
        <end position="1578"/>
    </location>
</feature>
<reference evidence="6 7" key="1">
    <citation type="journal article" date="2013" name="Curr. Biol.">
        <title>The Genome of the Foraminiferan Reticulomyxa filosa.</title>
        <authorList>
            <person name="Glockner G."/>
            <person name="Hulsmann N."/>
            <person name="Schleicher M."/>
            <person name="Noegel A.A."/>
            <person name="Eichinger L."/>
            <person name="Gallinger C."/>
            <person name="Pawlowski J."/>
            <person name="Sierra R."/>
            <person name="Euteneuer U."/>
            <person name="Pillet L."/>
            <person name="Moustafa A."/>
            <person name="Platzer M."/>
            <person name="Groth M."/>
            <person name="Szafranski K."/>
            <person name="Schliwa M."/>
        </authorList>
    </citation>
    <scope>NUCLEOTIDE SEQUENCE [LARGE SCALE GENOMIC DNA]</scope>
</reference>
<dbReference type="EMBL" id="ASPP01019972">
    <property type="protein sequence ID" value="ETO14549.1"/>
    <property type="molecule type" value="Genomic_DNA"/>
</dbReference>
<dbReference type="InterPro" id="IPR027417">
    <property type="entry name" value="P-loop_NTPase"/>
</dbReference>
<dbReference type="PRINTS" id="PR00320">
    <property type="entry name" value="GPROTEINBRPT"/>
</dbReference>
<feature type="repeat" description="WD" evidence="3">
    <location>
        <begin position="1243"/>
        <end position="1284"/>
    </location>
</feature>
<dbReference type="PANTHER" id="PTHR19879:SF9">
    <property type="entry name" value="TRANSCRIPTION INITIATION FACTOR TFIID SUBUNIT 5"/>
    <property type="match status" value="1"/>
</dbReference>
<evidence type="ECO:0000256" key="4">
    <source>
        <dbReference type="SAM" id="Coils"/>
    </source>
</evidence>
<dbReference type="SUPFAM" id="SSF81301">
    <property type="entry name" value="Nucleotidyltransferase"/>
    <property type="match status" value="1"/>
</dbReference>
<dbReference type="InterPro" id="IPR001680">
    <property type="entry name" value="WD40_rpt"/>
</dbReference>
<feature type="repeat" description="WD" evidence="3">
    <location>
        <begin position="1453"/>
        <end position="1494"/>
    </location>
</feature>